<organism evidence="1">
    <name type="scientific">Rhizophora mucronata</name>
    <name type="common">Asiatic mangrove</name>
    <dbReference type="NCBI Taxonomy" id="61149"/>
    <lineage>
        <taxon>Eukaryota</taxon>
        <taxon>Viridiplantae</taxon>
        <taxon>Streptophyta</taxon>
        <taxon>Embryophyta</taxon>
        <taxon>Tracheophyta</taxon>
        <taxon>Spermatophyta</taxon>
        <taxon>Magnoliopsida</taxon>
        <taxon>eudicotyledons</taxon>
        <taxon>Gunneridae</taxon>
        <taxon>Pentapetalae</taxon>
        <taxon>rosids</taxon>
        <taxon>fabids</taxon>
        <taxon>Malpighiales</taxon>
        <taxon>Rhizophoraceae</taxon>
        <taxon>Rhizophora</taxon>
    </lineage>
</organism>
<name>A0A2P2PYP1_RHIMU</name>
<dbReference type="EMBL" id="GGEC01079341">
    <property type="protein sequence ID" value="MBX59825.1"/>
    <property type="molecule type" value="Transcribed_RNA"/>
</dbReference>
<protein>
    <submittedName>
        <fullName evidence="1">Uncharacterized protein</fullName>
    </submittedName>
</protein>
<sequence>MPFFWIGAIWFMVTVGL</sequence>
<evidence type="ECO:0000313" key="1">
    <source>
        <dbReference type="EMBL" id="MBX59825.1"/>
    </source>
</evidence>
<reference evidence="1" key="1">
    <citation type="submission" date="2018-02" db="EMBL/GenBank/DDBJ databases">
        <title>Rhizophora mucronata_Transcriptome.</title>
        <authorList>
            <person name="Meera S.P."/>
            <person name="Sreeshan A."/>
            <person name="Augustine A."/>
        </authorList>
    </citation>
    <scope>NUCLEOTIDE SEQUENCE</scope>
    <source>
        <tissue evidence="1">Leaf</tissue>
    </source>
</reference>
<dbReference type="AlphaFoldDB" id="A0A2P2PYP1"/>
<proteinExistence type="predicted"/>
<accession>A0A2P2PYP1</accession>